<proteinExistence type="inferred from homology"/>
<evidence type="ECO:0000313" key="6">
    <source>
        <dbReference type="EMBL" id="WIF98884.1"/>
    </source>
</evidence>
<feature type="transmembrane region" description="Helical" evidence="4">
    <location>
        <begin position="142"/>
        <end position="161"/>
    </location>
</feature>
<feature type="transmembrane region" description="Helical" evidence="4">
    <location>
        <begin position="97"/>
        <end position="130"/>
    </location>
</feature>
<feature type="transmembrane region" description="Helical" evidence="4">
    <location>
        <begin position="69"/>
        <end position="91"/>
    </location>
</feature>
<evidence type="ECO:0000259" key="5">
    <source>
        <dbReference type="PROSITE" id="PS50111"/>
    </source>
</evidence>
<evidence type="ECO:0000256" key="4">
    <source>
        <dbReference type="SAM" id="Phobius"/>
    </source>
</evidence>
<evidence type="ECO:0000313" key="7">
    <source>
        <dbReference type="Proteomes" id="UP001236652"/>
    </source>
</evidence>
<dbReference type="RefSeq" id="WP_231418651.1">
    <property type="nucleotide sequence ID" value="NZ_CP126446.1"/>
</dbReference>
<keyword evidence="7" id="KW-1185">Reference proteome</keyword>
<dbReference type="PANTHER" id="PTHR32089">
    <property type="entry name" value="METHYL-ACCEPTING CHEMOTAXIS PROTEIN MCPB"/>
    <property type="match status" value="1"/>
</dbReference>
<gene>
    <name evidence="6" type="ORF">QNI29_04300</name>
</gene>
<dbReference type="PRINTS" id="PR00260">
    <property type="entry name" value="CHEMTRNSDUCR"/>
</dbReference>
<evidence type="ECO:0000256" key="1">
    <source>
        <dbReference type="ARBA" id="ARBA00023224"/>
    </source>
</evidence>
<accession>A0ABY8UZH3</accession>
<dbReference type="InterPro" id="IPR004089">
    <property type="entry name" value="MCPsignal_dom"/>
</dbReference>
<reference evidence="6 7" key="1">
    <citation type="submission" date="2023-05" db="EMBL/GenBank/DDBJ databases">
        <title>Comparative genomics reveals the evidence of polycyclic aromatic hydrocarbons degradation in moderately halophilic genus Pontibacillus.</title>
        <authorList>
            <person name="Yang H."/>
            <person name="Qian Z."/>
        </authorList>
    </citation>
    <scope>NUCLEOTIDE SEQUENCE [LARGE SCALE GENOMIC DNA]</scope>
    <source>
        <strain evidence="7">HN14</strain>
    </source>
</reference>
<dbReference type="EMBL" id="CP126446">
    <property type="protein sequence ID" value="WIF98884.1"/>
    <property type="molecule type" value="Genomic_DNA"/>
</dbReference>
<name>A0ABY8UZH3_9BACI</name>
<keyword evidence="4" id="KW-0812">Transmembrane</keyword>
<sequence length="490" mass="53663">MEQSHMKDKVQNKQNSVLISVLLLSVILGVGAEYIVQAPQMNMITIGGGGLVSVLIMGLLHWKKRFISVIPYIAVGSLSLIALIVMISSGYVTNFLFAFYVLAVAAISLSVRVLSVGGALGSLLLVYFALEKGKALGFDSRAITIAFVFYGLIFIVLMTQVRLTKRLLTQTEQSLEDSETLVAKQTTQVDLIHQTAQTVYQHMKEIGEASFESSNTMNEMNASFHEISLASHTQASSVTDITDATDQANGLLETMIQAFEELVQAGHKMHTNASDGMGSIQQLTDTMTEVQSSFRKMSAKMKGLTEGIEESTRFTQQIQRIAEQTNLLALNASIEAARAGEAGKGFAVVANEVRKLAETSNATAQQINENLLSIQKEAYETESLVKKNQDHLEESIGVTEETASTFHVITREISLFIEQLTTFGEQAEDIRQSSQGIDQSVHELASVIQQTAATMQQLQSTIGTQADKQEKLKNSIAFTKKAVEELERQH</sequence>
<protein>
    <submittedName>
        <fullName evidence="6">Methyl-accepting chemotaxis protein</fullName>
    </submittedName>
</protein>
<feature type="transmembrane region" description="Helical" evidence="4">
    <location>
        <begin position="42"/>
        <end position="62"/>
    </location>
</feature>
<keyword evidence="4" id="KW-1133">Transmembrane helix</keyword>
<dbReference type="PANTHER" id="PTHR32089:SF112">
    <property type="entry name" value="LYSOZYME-LIKE PROTEIN-RELATED"/>
    <property type="match status" value="1"/>
</dbReference>
<feature type="domain" description="Methyl-accepting transducer" evidence="5">
    <location>
        <begin position="209"/>
        <end position="459"/>
    </location>
</feature>
<comment type="similarity">
    <text evidence="2">Belongs to the methyl-accepting chemotaxis (MCP) protein family.</text>
</comment>
<dbReference type="PROSITE" id="PS50111">
    <property type="entry name" value="CHEMOTAXIS_TRANSDUC_2"/>
    <property type="match status" value="1"/>
</dbReference>
<dbReference type="Proteomes" id="UP001236652">
    <property type="component" value="Chromosome"/>
</dbReference>
<dbReference type="InterPro" id="IPR004090">
    <property type="entry name" value="Chemotax_Me-accpt_rcpt"/>
</dbReference>
<dbReference type="SMART" id="SM00283">
    <property type="entry name" value="MA"/>
    <property type="match status" value="1"/>
</dbReference>
<keyword evidence="1 3" id="KW-0807">Transducer</keyword>
<evidence type="ECO:0000256" key="3">
    <source>
        <dbReference type="PROSITE-ProRule" id="PRU00284"/>
    </source>
</evidence>
<dbReference type="SUPFAM" id="SSF58104">
    <property type="entry name" value="Methyl-accepting chemotaxis protein (MCP) signaling domain"/>
    <property type="match status" value="1"/>
</dbReference>
<keyword evidence="4" id="KW-0472">Membrane</keyword>
<evidence type="ECO:0000256" key="2">
    <source>
        <dbReference type="ARBA" id="ARBA00029447"/>
    </source>
</evidence>
<organism evidence="6 7">
    <name type="scientific">Pontibacillus chungwhensis</name>
    <dbReference type="NCBI Taxonomy" id="265426"/>
    <lineage>
        <taxon>Bacteria</taxon>
        <taxon>Bacillati</taxon>
        <taxon>Bacillota</taxon>
        <taxon>Bacilli</taxon>
        <taxon>Bacillales</taxon>
        <taxon>Bacillaceae</taxon>
        <taxon>Pontibacillus</taxon>
    </lineage>
</organism>
<dbReference type="Gene3D" id="1.10.287.950">
    <property type="entry name" value="Methyl-accepting chemotaxis protein"/>
    <property type="match status" value="1"/>
</dbReference>
<dbReference type="Pfam" id="PF00015">
    <property type="entry name" value="MCPsignal"/>
    <property type="match status" value="1"/>
</dbReference>